<evidence type="ECO:0000313" key="7">
    <source>
        <dbReference type="EMBL" id="MFD0924430.1"/>
    </source>
</evidence>
<dbReference type="SUPFAM" id="SSF46689">
    <property type="entry name" value="Homeodomain-like"/>
    <property type="match status" value="1"/>
</dbReference>
<dbReference type="Gene3D" id="1.10.357.10">
    <property type="entry name" value="Tetracycline Repressor, domain 2"/>
    <property type="match status" value="1"/>
</dbReference>
<dbReference type="InterPro" id="IPR040611">
    <property type="entry name" value="AlkX_C"/>
</dbReference>
<dbReference type="PROSITE" id="PS50977">
    <property type="entry name" value="HTH_TETR_2"/>
    <property type="match status" value="1"/>
</dbReference>
<protein>
    <submittedName>
        <fullName evidence="7">TetR family transcriptional regulator</fullName>
    </submittedName>
</protein>
<keyword evidence="3" id="KW-0804">Transcription</keyword>
<keyword evidence="2 4" id="KW-0238">DNA-binding</keyword>
<feature type="DNA-binding region" description="H-T-H motif" evidence="4">
    <location>
        <begin position="50"/>
        <end position="69"/>
    </location>
</feature>
<evidence type="ECO:0000256" key="4">
    <source>
        <dbReference type="PROSITE-ProRule" id="PRU00335"/>
    </source>
</evidence>
<proteinExistence type="predicted"/>
<feature type="region of interest" description="Disordered" evidence="5">
    <location>
        <begin position="1"/>
        <end position="23"/>
    </location>
</feature>
<dbReference type="EMBL" id="JBHTIL010000001">
    <property type="protein sequence ID" value="MFD0924430.1"/>
    <property type="molecule type" value="Genomic_DNA"/>
</dbReference>
<evidence type="ECO:0000256" key="5">
    <source>
        <dbReference type="SAM" id="MobiDB-lite"/>
    </source>
</evidence>
<keyword evidence="8" id="KW-1185">Reference proteome</keyword>
<dbReference type="InterPro" id="IPR009057">
    <property type="entry name" value="Homeodomain-like_sf"/>
</dbReference>
<evidence type="ECO:0000256" key="1">
    <source>
        <dbReference type="ARBA" id="ARBA00023015"/>
    </source>
</evidence>
<reference evidence="8" key="1">
    <citation type="journal article" date="2019" name="Int. J. Syst. Evol. Microbiol.">
        <title>The Global Catalogue of Microorganisms (GCM) 10K type strain sequencing project: providing services to taxonomists for standard genome sequencing and annotation.</title>
        <authorList>
            <consortium name="The Broad Institute Genomics Platform"/>
            <consortium name="The Broad Institute Genome Sequencing Center for Infectious Disease"/>
            <person name="Wu L."/>
            <person name="Ma J."/>
        </authorList>
    </citation>
    <scope>NUCLEOTIDE SEQUENCE [LARGE SCALE GENOMIC DNA]</scope>
    <source>
        <strain evidence="8">CCUG 50873</strain>
    </source>
</reference>
<gene>
    <name evidence="7" type="ORF">ACFQ04_01645</name>
</gene>
<dbReference type="Pfam" id="PF00440">
    <property type="entry name" value="TetR_N"/>
    <property type="match status" value="1"/>
</dbReference>
<evidence type="ECO:0000259" key="6">
    <source>
        <dbReference type="PROSITE" id="PS50977"/>
    </source>
</evidence>
<dbReference type="PANTHER" id="PTHR30055">
    <property type="entry name" value="HTH-TYPE TRANSCRIPTIONAL REGULATOR RUTR"/>
    <property type="match status" value="1"/>
</dbReference>
<keyword evidence="1" id="KW-0805">Transcription regulation</keyword>
<dbReference type="RefSeq" id="WP_253647534.1">
    <property type="nucleotide sequence ID" value="NZ_BAAAMO010000002.1"/>
</dbReference>
<dbReference type="Pfam" id="PF18556">
    <property type="entry name" value="TetR_C_35"/>
    <property type="match status" value="1"/>
</dbReference>
<evidence type="ECO:0000256" key="3">
    <source>
        <dbReference type="ARBA" id="ARBA00023163"/>
    </source>
</evidence>
<evidence type="ECO:0000313" key="8">
    <source>
        <dbReference type="Proteomes" id="UP001597068"/>
    </source>
</evidence>
<dbReference type="Proteomes" id="UP001597068">
    <property type="component" value="Unassembled WGS sequence"/>
</dbReference>
<sequence>MSDQQRSPRTAPARRARGGVHQPASRTLLRDAVLDAMRERCQESDWSTVTMTAVADAAGVSRQTVYNEFGSRQGLATAYAIRLTDEFCRALDAAVDAHVGNIRAALREGYETYFGLAAADPLVQSLLSGEAKPDLLRLITTDAAPLLLHATEALAATLHRSWIGAPYDEARRVSSSIGRMALSYIAMPPEDDGDVADHLAHLFEPVIAAVARSAA</sequence>
<accession>A0ABW3G1Y8</accession>
<feature type="domain" description="HTH tetR-type" evidence="6">
    <location>
        <begin position="27"/>
        <end position="87"/>
    </location>
</feature>
<dbReference type="PANTHER" id="PTHR30055:SF234">
    <property type="entry name" value="HTH-TYPE TRANSCRIPTIONAL REGULATOR BETI"/>
    <property type="match status" value="1"/>
</dbReference>
<evidence type="ECO:0000256" key="2">
    <source>
        <dbReference type="ARBA" id="ARBA00023125"/>
    </source>
</evidence>
<dbReference type="InterPro" id="IPR001647">
    <property type="entry name" value="HTH_TetR"/>
</dbReference>
<name>A0ABW3G1Y8_9NOCA</name>
<dbReference type="InterPro" id="IPR050109">
    <property type="entry name" value="HTH-type_TetR-like_transc_reg"/>
</dbReference>
<comment type="caution">
    <text evidence="7">The sequence shown here is derived from an EMBL/GenBank/DDBJ whole genome shotgun (WGS) entry which is preliminary data.</text>
</comment>
<organism evidence="7 8">
    <name type="scientific">Williamsia deligens</name>
    <dbReference type="NCBI Taxonomy" id="321325"/>
    <lineage>
        <taxon>Bacteria</taxon>
        <taxon>Bacillati</taxon>
        <taxon>Actinomycetota</taxon>
        <taxon>Actinomycetes</taxon>
        <taxon>Mycobacteriales</taxon>
        <taxon>Nocardiaceae</taxon>
        <taxon>Williamsia</taxon>
    </lineage>
</organism>